<feature type="signal peptide" evidence="2">
    <location>
        <begin position="1"/>
        <end position="20"/>
    </location>
</feature>
<sequence length="248" mass="25510" precursor="true">MRTRTGLCAVASAGVLILTAAGCGSSSSSPKTASAAASGGPEAGSAAGTPSAPASGSASTPTPTQTPAPPSTPQTPSSSPSADPGTLPQIKALPTATDPQFTAGVNALWQGIVDDNPQEALPFFFPKSAYLQVKALSNAGADYENRLIGFYNLDIHAAHRLLGSGAKDAKLVGVSVPAKAAEWIVPGVEQNKLSYYRVYGSRLTYTEGGKTKSFGLFSLISWRGQWYVVHFGPNPRPASTGVVYEPRG</sequence>
<dbReference type="EMBL" id="CP001700">
    <property type="protein sequence ID" value="ACU75060.1"/>
    <property type="molecule type" value="Genomic_DNA"/>
</dbReference>
<dbReference type="STRING" id="479433.Caci_6206"/>
<protein>
    <recommendedName>
        <fullName evidence="5">Lipoprotein</fullName>
    </recommendedName>
</protein>
<organism evidence="3 4">
    <name type="scientific">Catenulispora acidiphila (strain DSM 44928 / JCM 14897 / NBRC 102108 / NRRL B-24433 / ID139908)</name>
    <dbReference type="NCBI Taxonomy" id="479433"/>
    <lineage>
        <taxon>Bacteria</taxon>
        <taxon>Bacillati</taxon>
        <taxon>Actinomycetota</taxon>
        <taxon>Actinomycetes</taxon>
        <taxon>Catenulisporales</taxon>
        <taxon>Catenulisporaceae</taxon>
        <taxon>Catenulispora</taxon>
    </lineage>
</organism>
<reference evidence="3 4" key="1">
    <citation type="journal article" date="2009" name="Stand. Genomic Sci.">
        <title>Complete genome sequence of Catenulispora acidiphila type strain (ID 139908).</title>
        <authorList>
            <person name="Copeland A."/>
            <person name="Lapidus A."/>
            <person name="Glavina Del Rio T."/>
            <person name="Nolan M."/>
            <person name="Lucas S."/>
            <person name="Chen F."/>
            <person name="Tice H."/>
            <person name="Cheng J.F."/>
            <person name="Bruce D."/>
            <person name="Goodwin L."/>
            <person name="Pitluck S."/>
            <person name="Mikhailova N."/>
            <person name="Pati A."/>
            <person name="Ivanova N."/>
            <person name="Mavromatis K."/>
            <person name="Chen A."/>
            <person name="Palaniappan K."/>
            <person name="Chain P."/>
            <person name="Land M."/>
            <person name="Hauser L."/>
            <person name="Chang Y.J."/>
            <person name="Jeffries C.D."/>
            <person name="Chertkov O."/>
            <person name="Brettin T."/>
            <person name="Detter J.C."/>
            <person name="Han C."/>
            <person name="Ali Z."/>
            <person name="Tindall B.J."/>
            <person name="Goker M."/>
            <person name="Bristow J."/>
            <person name="Eisen J.A."/>
            <person name="Markowitz V."/>
            <person name="Hugenholtz P."/>
            <person name="Kyrpides N.C."/>
            <person name="Klenk H.P."/>
        </authorList>
    </citation>
    <scope>NUCLEOTIDE SEQUENCE [LARGE SCALE GENOMIC DNA]</scope>
    <source>
        <strain evidence="4">DSM 44928 / JCM 14897 / NBRC 102108 / NRRL B-24433 / ID139908</strain>
    </source>
</reference>
<dbReference type="KEGG" id="cai:Caci_6206"/>
<dbReference type="OrthoDB" id="5515984at2"/>
<dbReference type="eggNOG" id="ENOG503394U">
    <property type="taxonomic scope" value="Bacteria"/>
</dbReference>
<dbReference type="AlphaFoldDB" id="C7QII3"/>
<feature type="compositionally biased region" description="Low complexity" evidence="1">
    <location>
        <begin position="21"/>
        <end position="63"/>
    </location>
</feature>
<keyword evidence="4" id="KW-1185">Reference proteome</keyword>
<keyword evidence="2" id="KW-0732">Signal</keyword>
<evidence type="ECO:0000256" key="1">
    <source>
        <dbReference type="SAM" id="MobiDB-lite"/>
    </source>
</evidence>
<evidence type="ECO:0008006" key="5">
    <source>
        <dbReference type="Google" id="ProtNLM"/>
    </source>
</evidence>
<evidence type="ECO:0000256" key="2">
    <source>
        <dbReference type="SAM" id="SignalP"/>
    </source>
</evidence>
<gene>
    <name evidence="3" type="ordered locus">Caci_6206</name>
</gene>
<dbReference type="RefSeq" id="WP_015794789.1">
    <property type="nucleotide sequence ID" value="NC_013131.1"/>
</dbReference>
<dbReference type="PROSITE" id="PS51257">
    <property type="entry name" value="PROKAR_LIPOPROTEIN"/>
    <property type="match status" value="1"/>
</dbReference>
<dbReference type="InParanoid" id="C7QII3"/>
<evidence type="ECO:0000313" key="4">
    <source>
        <dbReference type="Proteomes" id="UP000000851"/>
    </source>
</evidence>
<name>C7QII3_CATAD</name>
<feature type="region of interest" description="Disordered" evidence="1">
    <location>
        <begin position="21"/>
        <end position="92"/>
    </location>
</feature>
<evidence type="ECO:0000313" key="3">
    <source>
        <dbReference type="EMBL" id="ACU75060.1"/>
    </source>
</evidence>
<accession>C7QII3</accession>
<dbReference type="Proteomes" id="UP000000851">
    <property type="component" value="Chromosome"/>
</dbReference>
<proteinExistence type="predicted"/>
<feature type="compositionally biased region" description="Pro residues" evidence="1">
    <location>
        <begin position="64"/>
        <end position="73"/>
    </location>
</feature>
<feature type="chain" id="PRO_5039482133" description="Lipoprotein" evidence="2">
    <location>
        <begin position="21"/>
        <end position="248"/>
    </location>
</feature>
<dbReference type="HOGENOM" id="CLU_1118590_0_0_11"/>